<organism evidence="1 2">
    <name type="scientific">Brachionus plicatilis</name>
    <name type="common">Marine rotifer</name>
    <name type="synonym">Brachionus muelleri</name>
    <dbReference type="NCBI Taxonomy" id="10195"/>
    <lineage>
        <taxon>Eukaryota</taxon>
        <taxon>Metazoa</taxon>
        <taxon>Spiralia</taxon>
        <taxon>Gnathifera</taxon>
        <taxon>Rotifera</taxon>
        <taxon>Eurotatoria</taxon>
        <taxon>Monogononta</taxon>
        <taxon>Pseudotrocha</taxon>
        <taxon>Ploima</taxon>
        <taxon>Brachionidae</taxon>
        <taxon>Brachionus</taxon>
    </lineage>
</organism>
<protein>
    <submittedName>
        <fullName evidence="1">Uncharacterized protein</fullName>
    </submittedName>
</protein>
<comment type="caution">
    <text evidence="1">The sequence shown here is derived from an EMBL/GenBank/DDBJ whole genome shotgun (WGS) entry which is preliminary data.</text>
</comment>
<dbReference type="EMBL" id="REGN01001745">
    <property type="protein sequence ID" value="RNA32800.1"/>
    <property type="molecule type" value="Genomic_DNA"/>
</dbReference>
<proteinExistence type="predicted"/>
<reference evidence="1 2" key="1">
    <citation type="journal article" date="2018" name="Sci. Rep.">
        <title>Genomic signatures of local adaptation to the degree of environmental predictability in rotifers.</title>
        <authorList>
            <person name="Franch-Gras L."/>
            <person name="Hahn C."/>
            <person name="Garcia-Roger E.M."/>
            <person name="Carmona M.J."/>
            <person name="Serra M."/>
            <person name="Gomez A."/>
        </authorList>
    </citation>
    <scope>NUCLEOTIDE SEQUENCE [LARGE SCALE GENOMIC DNA]</scope>
    <source>
        <strain evidence="1">HYR1</strain>
    </source>
</reference>
<evidence type="ECO:0000313" key="2">
    <source>
        <dbReference type="Proteomes" id="UP000276133"/>
    </source>
</evidence>
<name>A0A3M7SB61_BRAPC</name>
<keyword evidence="2" id="KW-1185">Reference proteome</keyword>
<evidence type="ECO:0000313" key="1">
    <source>
        <dbReference type="EMBL" id="RNA32800.1"/>
    </source>
</evidence>
<dbReference type="Proteomes" id="UP000276133">
    <property type="component" value="Unassembled WGS sequence"/>
</dbReference>
<accession>A0A3M7SB61</accession>
<dbReference type="AlphaFoldDB" id="A0A3M7SB61"/>
<sequence length="61" mass="7270">MLTVYLMGIEISPIDSELATFLREFTKMIFLRFNFQNNQSISCQISNKKICRVRKISKLYF</sequence>
<gene>
    <name evidence="1" type="ORF">BpHYR1_027862</name>
</gene>